<accession>A0AA39CIW5</accession>
<dbReference type="AlphaFoldDB" id="A0AA39CIW5"/>
<feature type="region of interest" description="Disordered" evidence="1">
    <location>
        <begin position="221"/>
        <end position="254"/>
    </location>
</feature>
<evidence type="ECO:0000256" key="1">
    <source>
        <dbReference type="SAM" id="MobiDB-lite"/>
    </source>
</evidence>
<gene>
    <name evidence="2" type="ORF">H2200_006018</name>
</gene>
<feature type="compositionally biased region" description="Basic and acidic residues" evidence="1">
    <location>
        <begin position="334"/>
        <end position="343"/>
    </location>
</feature>
<evidence type="ECO:0000313" key="2">
    <source>
        <dbReference type="EMBL" id="KAJ9609690.1"/>
    </source>
</evidence>
<protein>
    <submittedName>
        <fullName evidence="2">Uncharacterized protein</fullName>
    </submittedName>
</protein>
<dbReference type="Proteomes" id="UP001172673">
    <property type="component" value="Unassembled WGS sequence"/>
</dbReference>
<keyword evidence="3" id="KW-1185">Reference proteome</keyword>
<feature type="compositionally biased region" description="Pro residues" evidence="1">
    <location>
        <begin position="431"/>
        <end position="452"/>
    </location>
</feature>
<reference evidence="2" key="1">
    <citation type="submission" date="2022-10" db="EMBL/GenBank/DDBJ databases">
        <title>Culturing micro-colonial fungi from biological soil crusts in the Mojave desert and describing Neophaeococcomyces mojavensis, and introducing the new genera and species Taxawa tesnikishii.</title>
        <authorList>
            <person name="Kurbessoian T."/>
            <person name="Stajich J.E."/>
        </authorList>
    </citation>
    <scope>NUCLEOTIDE SEQUENCE</scope>
    <source>
        <strain evidence="2">TK_41</strain>
    </source>
</reference>
<name>A0AA39CIW5_9EURO</name>
<feature type="region of interest" description="Disordered" evidence="1">
    <location>
        <begin position="334"/>
        <end position="357"/>
    </location>
</feature>
<dbReference type="EMBL" id="JAPDRK010000008">
    <property type="protein sequence ID" value="KAJ9609690.1"/>
    <property type="molecule type" value="Genomic_DNA"/>
</dbReference>
<sequence length="493" mass="54707">MSDSSSTWDCLMFPISPISNTSSLDELFEDLMFNPLEVPFRPTLNVNTNLTYRPFLPDADQLESPIQVDGGERDMTVSSHYSHPSELEMADPADLRGFAGSPVSPFSYSDWIETATPPESQLSPFSDTGMFEDGIFDPNFSFAPSSKPVDAMSLHSPMSGSPFMGASEGSVFSEVFPIPPPPIETVQPVFTAVPDGFDTELPPLNFTFQPEIDLGAPWEASCFQPEPDLPAETESVSDQAPSERPWPPESDIGDGQDFDPGWVPSIEDFESAFPSPPFFPGNDTLMFPPPKVKKPNEKRLYEGFVRQQAAARPFSQESFEENERKLEARRLVREQRADRAKEKMHARRANLAQLPRLEAPYTAPQHFAPVPRGPVVTHRRIPSQHLKSMPKARPWKVGFRVPQNNDSVWYQVTSAGGDVIGYLPRHEPVAPPSFGPVPNPPPMIPRQSPPQTGPVLLVPARMPAGRSPKRPAEQVFGKPPKKILIDGVAYERR</sequence>
<organism evidence="2 3">
    <name type="scientific">Cladophialophora chaetospira</name>
    <dbReference type="NCBI Taxonomy" id="386627"/>
    <lineage>
        <taxon>Eukaryota</taxon>
        <taxon>Fungi</taxon>
        <taxon>Dikarya</taxon>
        <taxon>Ascomycota</taxon>
        <taxon>Pezizomycotina</taxon>
        <taxon>Eurotiomycetes</taxon>
        <taxon>Chaetothyriomycetidae</taxon>
        <taxon>Chaetothyriales</taxon>
        <taxon>Herpotrichiellaceae</taxon>
        <taxon>Cladophialophora</taxon>
    </lineage>
</organism>
<comment type="caution">
    <text evidence="2">The sequence shown here is derived from an EMBL/GenBank/DDBJ whole genome shotgun (WGS) entry which is preliminary data.</text>
</comment>
<evidence type="ECO:0000313" key="3">
    <source>
        <dbReference type="Proteomes" id="UP001172673"/>
    </source>
</evidence>
<proteinExistence type="predicted"/>
<feature type="region of interest" description="Disordered" evidence="1">
    <location>
        <begin position="431"/>
        <end position="480"/>
    </location>
</feature>